<name>A0A8R1WGL0_BOMMO</name>
<comment type="subcellular location">
    <subcellularLocation>
        <location evidence="1">Cell projection</location>
        <location evidence="1">Cilium</location>
    </subcellularLocation>
</comment>
<proteinExistence type="predicted"/>
<dbReference type="InterPro" id="IPR025254">
    <property type="entry name" value="CCDC113/CCDC96_CC"/>
</dbReference>
<dbReference type="GO" id="GO:0060271">
    <property type="term" value="P:cilium assembly"/>
    <property type="evidence" value="ECO:0007669"/>
    <property type="project" value="TreeGrafter"/>
</dbReference>
<dbReference type="GO" id="GO:0036064">
    <property type="term" value="C:ciliary basal body"/>
    <property type="evidence" value="ECO:0007669"/>
    <property type="project" value="TreeGrafter"/>
</dbReference>
<evidence type="ECO:0000313" key="7">
    <source>
        <dbReference type="EnsemblMetazoa" id="XP_004925900.1"/>
    </source>
</evidence>
<dbReference type="Proteomes" id="UP000005204">
    <property type="component" value="Unassembled WGS sequence"/>
</dbReference>
<dbReference type="EnsemblMetazoa" id="XM_004925843.4">
    <property type="protein sequence ID" value="XP_004925900.1"/>
    <property type="gene ID" value="LOC101738842"/>
</dbReference>
<evidence type="ECO:0000256" key="1">
    <source>
        <dbReference type="ARBA" id="ARBA00004138"/>
    </source>
</evidence>
<reference evidence="7" key="2">
    <citation type="submission" date="2022-06" db="UniProtKB">
        <authorList>
            <consortium name="EnsemblMetazoa"/>
        </authorList>
    </citation>
    <scope>IDENTIFICATION</scope>
    <source>
        <strain evidence="7">p50T (Dazao)</strain>
    </source>
</reference>
<dbReference type="KEGG" id="bmor:101738842"/>
<feature type="compositionally biased region" description="Acidic residues" evidence="5">
    <location>
        <begin position="30"/>
        <end position="39"/>
    </location>
</feature>
<protein>
    <recommendedName>
        <fullName evidence="6">CCDC113/CCDC96 coiled-coil domain-containing protein</fullName>
    </recommendedName>
</protein>
<sequence>MAESKTQLKNSKTNNENPEIDISNSSLDAEPVEDNEETGSEQIGQNVATAAVTIDRDEYLQAHRDLAVERSQQLLKNNILHRRLAEYYKKRKLDHVLKQLDGAADLEEKYQQKLFSFEELKEKSEREIADIKAKVQTVQLQYADRLEQAEKKFDELENYEKNTGTGLIYSKKGKPIADKTVQRFLTLQRRKCEQSSALCLRYIRARNAVAELEAIVRKLEMLGPGLYVAQYEQLDIDHQNYMTKIEEREDELIRNRSKCTEHNQILAHIREKMHHTDDVIDFAECDLGDAEIEFLRAREDLGQVKNRRDKIRWSLEAERLKAGLLTRKDLLRDYQDATDQVLQLKQQKANLETLIADTNKELRKARSRIRIQHSSVTDISRLKRMDKQPDINNKTI</sequence>
<accession>A0A8R1WGL0</accession>
<evidence type="ECO:0000259" key="6">
    <source>
        <dbReference type="Pfam" id="PF13870"/>
    </source>
</evidence>
<feature type="coiled-coil region" evidence="4">
    <location>
        <begin position="202"/>
        <end position="251"/>
    </location>
</feature>
<dbReference type="RefSeq" id="XP_004925900.1">
    <property type="nucleotide sequence ID" value="XM_004925843.5"/>
</dbReference>
<feature type="compositionally biased region" description="Polar residues" evidence="5">
    <location>
        <begin position="1"/>
        <end position="27"/>
    </location>
</feature>
<dbReference type="GeneID" id="101738842"/>
<dbReference type="AlphaFoldDB" id="A0A8R1WGL0"/>
<keyword evidence="8" id="KW-1185">Reference proteome</keyword>
<feature type="coiled-coil region" evidence="4">
    <location>
        <begin position="103"/>
        <end position="159"/>
    </location>
</feature>
<dbReference type="OrthoDB" id="10254794at2759"/>
<dbReference type="PANTHER" id="PTHR15654:SF1">
    <property type="entry name" value="COILED-COIL DOMAIN-CONTAINING PROTEIN 96"/>
    <property type="match status" value="1"/>
</dbReference>
<evidence type="ECO:0000256" key="2">
    <source>
        <dbReference type="ARBA" id="ARBA00023054"/>
    </source>
</evidence>
<feature type="domain" description="CCDC113/CCDC96 coiled-coil" evidence="6">
    <location>
        <begin position="190"/>
        <end position="363"/>
    </location>
</feature>
<organism evidence="7 8">
    <name type="scientific">Bombyx mori</name>
    <name type="common">Silk moth</name>
    <dbReference type="NCBI Taxonomy" id="7091"/>
    <lineage>
        <taxon>Eukaryota</taxon>
        <taxon>Metazoa</taxon>
        <taxon>Ecdysozoa</taxon>
        <taxon>Arthropoda</taxon>
        <taxon>Hexapoda</taxon>
        <taxon>Insecta</taxon>
        <taxon>Pterygota</taxon>
        <taxon>Neoptera</taxon>
        <taxon>Endopterygota</taxon>
        <taxon>Lepidoptera</taxon>
        <taxon>Glossata</taxon>
        <taxon>Ditrysia</taxon>
        <taxon>Bombycoidea</taxon>
        <taxon>Bombycidae</taxon>
        <taxon>Bombycinae</taxon>
        <taxon>Bombyx</taxon>
    </lineage>
</organism>
<dbReference type="PANTHER" id="PTHR15654">
    <property type="entry name" value="COILED-COIL DOMAIN-CONTAINING PROTEIN 113-RELATED"/>
    <property type="match status" value="1"/>
</dbReference>
<keyword evidence="3" id="KW-0966">Cell projection</keyword>
<evidence type="ECO:0000256" key="4">
    <source>
        <dbReference type="SAM" id="Coils"/>
    </source>
</evidence>
<evidence type="ECO:0000256" key="5">
    <source>
        <dbReference type="SAM" id="MobiDB-lite"/>
    </source>
</evidence>
<dbReference type="Pfam" id="PF13870">
    <property type="entry name" value="CCDC113_CCDC96_CC"/>
    <property type="match status" value="1"/>
</dbReference>
<feature type="region of interest" description="Disordered" evidence="5">
    <location>
        <begin position="1"/>
        <end position="46"/>
    </location>
</feature>
<reference evidence="8" key="1">
    <citation type="journal article" date="2008" name="Insect Biochem. Mol. Biol.">
        <title>The genome of a lepidopteran model insect, the silkworm Bombyx mori.</title>
        <authorList>
            <consortium name="International Silkworm Genome Consortium"/>
        </authorList>
    </citation>
    <scope>NUCLEOTIDE SEQUENCE [LARGE SCALE GENOMIC DNA]</scope>
    <source>
        <strain evidence="8">p50T</strain>
    </source>
</reference>
<keyword evidence="2 4" id="KW-0175">Coiled coil</keyword>
<dbReference type="GO" id="GO:0005930">
    <property type="term" value="C:axoneme"/>
    <property type="evidence" value="ECO:0007669"/>
    <property type="project" value="TreeGrafter"/>
</dbReference>
<evidence type="ECO:0000313" key="8">
    <source>
        <dbReference type="Proteomes" id="UP000005204"/>
    </source>
</evidence>
<dbReference type="InterPro" id="IPR051885">
    <property type="entry name" value="CC_CF"/>
</dbReference>
<evidence type="ECO:0000256" key="3">
    <source>
        <dbReference type="ARBA" id="ARBA00023273"/>
    </source>
</evidence>
<feature type="coiled-coil region" evidence="4">
    <location>
        <begin position="327"/>
        <end position="368"/>
    </location>
</feature>